<reference evidence="2" key="1">
    <citation type="submission" date="2014-05" db="EMBL/GenBank/DDBJ databases">
        <authorList>
            <person name="Chronopoulou M."/>
        </authorList>
    </citation>
    <scope>NUCLEOTIDE SEQUENCE</scope>
    <source>
        <tissue evidence="2">Whole organism</tissue>
    </source>
</reference>
<dbReference type="AlphaFoldDB" id="A0A0K2UYD9"/>
<dbReference type="Proteomes" id="UP000675881">
    <property type="component" value="Chromosome 1"/>
</dbReference>
<accession>A0A0K2UYD9</accession>
<evidence type="ECO:0000313" key="2">
    <source>
        <dbReference type="EMBL" id="CDW43095.1"/>
    </source>
</evidence>
<protein>
    <submittedName>
        <fullName evidence="1">(salmon louse) hypothetical protein</fullName>
    </submittedName>
</protein>
<name>A0A0K2UYD9_LEPSM</name>
<dbReference type="EMBL" id="HG994580">
    <property type="protein sequence ID" value="CAF2767056.1"/>
    <property type="molecule type" value="Genomic_DNA"/>
</dbReference>
<reference evidence="1" key="2">
    <citation type="submission" date="2021-02" db="EMBL/GenBank/DDBJ databases">
        <authorList>
            <person name="Bekaert M."/>
        </authorList>
    </citation>
    <scope>NUCLEOTIDE SEQUENCE</scope>
    <source>
        <strain evidence="1">IoA-00</strain>
    </source>
</reference>
<keyword evidence="3" id="KW-1185">Reference proteome</keyword>
<dbReference type="EMBL" id="HACA01025734">
    <property type="protein sequence ID" value="CDW43095.1"/>
    <property type="molecule type" value="Transcribed_RNA"/>
</dbReference>
<evidence type="ECO:0000313" key="1">
    <source>
        <dbReference type="EMBL" id="CAF2767056.1"/>
    </source>
</evidence>
<evidence type="ECO:0000313" key="3">
    <source>
        <dbReference type="Proteomes" id="UP000675881"/>
    </source>
</evidence>
<gene>
    <name evidence="1" type="ORF">LSAA_559</name>
</gene>
<proteinExistence type="predicted"/>
<sequence>MSRVQRTFHGSYEFGRYPLIHTRSQPDISIQGYTHEFLNAPLKNTSKTLIDYRTGRDFYFWSNYVDYLQNTMEPKSGYICLADEWETYRRDNYKLHSKVIRLERSLTNNSYRYLKVDPYSELAEITLMKSKWKRPLPKEKEVQHYKRYEWPLHPEDLVKPLSEERIEVEPKHIGWTHSEEVNSWFLESKTPSMYKKYEDFLKGLYNSSPHMSH</sequence>
<organism evidence="2">
    <name type="scientific">Lepeophtheirus salmonis</name>
    <name type="common">Salmon louse</name>
    <name type="synonym">Caligus salmonis</name>
    <dbReference type="NCBI Taxonomy" id="72036"/>
    <lineage>
        <taxon>Eukaryota</taxon>
        <taxon>Metazoa</taxon>
        <taxon>Ecdysozoa</taxon>
        <taxon>Arthropoda</taxon>
        <taxon>Crustacea</taxon>
        <taxon>Multicrustacea</taxon>
        <taxon>Hexanauplia</taxon>
        <taxon>Copepoda</taxon>
        <taxon>Siphonostomatoida</taxon>
        <taxon>Caligidae</taxon>
        <taxon>Lepeophtheirus</taxon>
    </lineage>
</organism>